<protein>
    <submittedName>
        <fullName evidence="2">Uncharacterized protein</fullName>
    </submittedName>
</protein>
<keyword evidence="1" id="KW-1133">Transmembrane helix</keyword>
<reference evidence="2" key="1">
    <citation type="journal article" date="2020" name="Nature">
        <title>Giant virus diversity and host interactions through global metagenomics.</title>
        <authorList>
            <person name="Schulz F."/>
            <person name="Roux S."/>
            <person name="Paez-Espino D."/>
            <person name="Jungbluth S."/>
            <person name="Walsh D.A."/>
            <person name="Denef V.J."/>
            <person name="McMahon K.D."/>
            <person name="Konstantinidis K.T."/>
            <person name="Eloe-Fadrosh E.A."/>
            <person name="Kyrpides N.C."/>
            <person name="Woyke T."/>
        </authorList>
    </citation>
    <scope>NUCLEOTIDE SEQUENCE</scope>
    <source>
        <strain evidence="2">GVMAG-M-3300023174-75</strain>
    </source>
</reference>
<keyword evidence="1" id="KW-0812">Transmembrane</keyword>
<evidence type="ECO:0000256" key="1">
    <source>
        <dbReference type="SAM" id="Phobius"/>
    </source>
</evidence>
<feature type="transmembrane region" description="Helical" evidence="1">
    <location>
        <begin position="12"/>
        <end position="30"/>
    </location>
</feature>
<sequence length="516" mass="58270">MKVTNNTKKLVKFALLFFIFFSSIYVLYLLNSEFKIIESFFETYDCSDCKVKPSSGNCIPIYDISYRNVGTGSLIDLSITNVLTDMVFCEWQPSPICLSNNLPSIDQRSNYTNAQIQNIQSRMNNVTCCATSNNTFYSSYTISYEAINKNSINSSVCKSLDTELDRRFRAGQLRVNDTNFVNLQQLQTNYQYNLTKSLCNDLSLNNYKPGLIFKKIDTSTNIFEAPNILPRDLVDFIMNSNFASRIKLVDNATGLRLSDPAYSINLSERNNINRHLTLFNYLNEQLVSRQASLARRAIYDDLTTEEKTRYTQARTDLKRIFTNYEIPVSSYLDVKYRLKSKESPNNDTSIASFLLNANQFFNCFGESKYDNSGVFSASNLLDLSNNDYFGVGADASYVASGAILDTAYPSNNDLQMELARLQGIPSSGNAPVSIISTYLNAINSFYEKQIANLTGPRDHVFNQELVFDNNTLETATPTFFTYNSQAPQAYACQQSVTGNSLFKDCGPAAYVEFSKF</sequence>
<keyword evidence="1" id="KW-0472">Membrane</keyword>
<proteinExistence type="predicted"/>
<organism evidence="2">
    <name type="scientific">viral metagenome</name>
    <dbReference type="NCBI Taxonomy" id="1070528"/>
    <lineage>
        <taxon>unclassified sequences</taxon>
        <taxon>metagenomes</taxon>
        <taxon>organismal metagenomes</taxon>
    </lineage>
</organism>
<evidence type="ECO:0000313" key="2">
    <source>
        <dbReference type="EMBL" id="QHT20805.1"/>
    </source>
</evidence>
<dbReference type="AlphaFoldDB" id="A0A6C0E047"/>
<accession>A0A6C0E047</accession>
<name>A0A6C0E047_9ZZZZ</name>
<dbReference type="EMBL" id="MN739683">
    <property type="protein sequence ID" value="QHT20805.1"/>
    <property type="molecule type" value="Genomic_DNA"/>
</dbReference>